<organism evidence="8 9">
    <name type="scientific">Halorubrum halodurans</name>
    <dbReference type="NCBI Taxonomy" id="1383851"/>
    <lineage>
        <taxon>Archaea</taxon>
        <taxon>Methanobacteriati</taxon>
        <taxon>Methanobacteriota</taxon>
        <taxon>Stenosarchaea group</taxon>
        <taxon>Halobacteria</taxon>
        <taxon>Halobacteriales</taxon>
        <taxon>Haloferacaceae</taxon>
        <taxon>Halorubrum</taxon>
    </lineage>
</organism>
<proteinExistence type="predicted"/>
<dbReference type="PANTHER" id="PTHR30489:SF0">
    <property type="entry name" value="LIPOPROTEIN-RELEASING SYSTEM TRANSMEMBRANE PROTEIN LOLE"/>
    <property type="match status" value="1"/>
</dbReference>
<feature type="transmembrane region" description="Helical" evidence="6">
    <location>
        <begin position="276"/>
        <end position="303"/>
    </location>
</feature>
<dbReference type="InterPro" id="IPR051447">
    <property type="entry name" value="Lipoprotein-release_system"/>
</dbReference>
<keyword evidence="4 6" id="KW-1133">Transmembrane helix</keyword>
<gene>
    <name evidence="8" type="ORF">DJ70_08230</name>
</gene>
<protein>
    <recommendedName>
        <fullName evidence="7">ABC3 transporter permease C-terminal domain-containing protein</fullName>
    </recommendedName>
</protein>
<dbReference type="Pfam" id="PF02687">
    <property type="entry name" value="FtsX"/>
    <property type="match status" value="1"/>
</dbReference>
<name>A0A256IJ98_9EURY</name>
<evidence type="ECO:0000256" key="3">
    <source>
        <dbReference type="ARBA" id="ARBA00022692"/>
    </source>
</evidence>
<dbReference type="InterPro" id="IPR003838">
    <property type="entry name" value="ABC3_permease_C"/>
</dbReference>
<sequence>MGKRSSLFGLGVTRTVGRLRTGESRRLLLSVCGVALAVALMISVTGVAVNLAGGSTIQGDDVDYWIVPDGGSVSSVAVSVEGPQLGAVHETTARLQADERVTFATPVELQILQIDTGSTREYVLAAGVIPPESGERLLGLPTDQLTPGDPHYADGEYTGPWTGEAIVSSAAAEIVGVEQGDTIRPARAEPNQTFTTTAIADGDLSGGVGPVPLIVVHTSELQSLTNTASQDSADQILVSTNDPSVESTLEAAYPETQVLTRAGLGGEDLSTSSLPVAVAVAALIATVAIGTLFVATLVGLETIAVREMIAVQGALGLSTSSQMIIVFAQTLTIAGLGGVVGTLGGVAGLKALNVGATVFGSVSQIAAFHPGLLAYGPGVALVIGVLATPYPAWIAARTDHLEVLS</sequence>
<dbReference type="Proteomes" id="UP000216308">
    <property type="component" value="Unassembled WGS sequence"/>
</dbReference>
<feature type="transmembrane region" description="Helical" evidence="6">
    <location>
        <begin position="27"/>
        <end position="49"/>
    </location>
</feature>
<evidence type="ECO:0000256" key="6">
    <source>
        <dbReference type="SAM" id="Phobius"/>
    </source>
</evidence>
<evidence type="ECO:0000256" key="2">
    <source>
        <dbReference type="ARBA" id="ARBA00022475"/>
    </source>
</evidence>
<dbReference type="PANTHER" id="PTHR30489">
    <property type="entry name" value="LIPOPROTEIN-RELEASING SYSTEM TRANSMEMBRANE PROTEIN LOLE"/>
    <property type="match status" value="1"/>
</dbReference>
<evidence type="ECO:0000256" key="4">
    <source>
        <dbReference type="ARBA" id="ARBA00022989"/>
    </source>
</evidence>
<feature type="transmembrane region" description="Helical" evidence="6">
    <location>
        <begin position="367"/>
        <end position="387"/>
    </location>
</feature>
<accession>A0A256IJ98</accession>
<dbReference type="GO" id="GO:0098797">
    <property type="term" value="C:plasma membrane protein complex"/>
    <property type="evidence" value="ECO:0007669"/>
    <property type="project" value="TreeGrafter"/>
</dbReference>
<dbReference type="AlphaFoldDB" id="A0A256IJ98"/>
<evidence type="ECO:0000256" key="1">
    <source>
        <dbReference type="ARBA" id="ARBA00004651"/>
    </source>
</evidence>
<dbReference type="GO" id="GO:0044874">
    <property type="term" value="P:lipoprotein localization to outer membrane"/>
    <property type="evidence" value="ECO:0007669"/>
    <property type="project" value="TreeGrafter"/>
</dbReference>
<evidence type="ECO:0000256" key="5">
    <source>
        <dbReference type="ARBA" id="ARBA00023136"/>
    </source>
</evidence>
<comment type="subcellular location">
    <subcellularLocation>
        <location evidence="1">Cell membrane</location>
        <topology evidence="1">Multi-pass membrane protein</topology>
    </subcellularLocation>
</comment>
<feature type="transmembrane region" description="Helical" evidence="6">
    <location>
        <begin position="324"/>
        <end position="347"/>
    </location>
</feature>
<evidence type="ECO:0000259" key="7">
    <source>
        <dbReference type="Pfam" id="PF02687"/>
    </source>
</evidence>
<comment type="caution">
    <text evidence="8">The sequence shown here is derived from an EMBL/GenBank/DDBJ whole genome shotgun (WGS) entry which is preliminary data.</text>
</comment>
<keyword evidence="2" id="KW-1003">Cell membrane</keyword>
<evidence type="ECO:0000313" key="8">
    <source>
        <dbReference type="EMBL" id="OYR56610.1"/>
    </source>
</evidence>
<keyword evidence="5 6" id="KW-0472">Membrane</keyword>
<keyword evidence="3 6" id="KW-0812">Transmembrane</keyword>
<dbReference type="EMBL" id="NHPJ01000082">
    <property type="protein sequence ID" value="OYR56610.1"/>
    <property type="molecule type" value="Genomic_DNA"/>
</dbReference>
<feature type="domain" description="ABC3 transporter permease C-terminal" evidence="7">
    <location>
        <begin position="282"/>
        <end position="398"/>
    </location>
</feature>
<reference evidence="8 9" key="1">
    <citation type="journal article" date="2014" name="Front. Microbiol.">
        <title>Population and genomic analysis of the genus Halorubrum.</title>
        <authorList>
            <person name="Fullmer M.S."/>
            <person name="Soucy S.M."/>
            <person name="Swithers K.S."/>
            <person name="Makkay A.M."/>
            <person name="Wheeler R."/>
            <person name="Ventosa A."/>
            <person name="Gogarten J.P."/>
            <person name="Papke R.T."/>
        </authorList>
    </citation>
    <scope>NUCLEOTIDE SEQUENCE [LARGE SCALE GENOMIC DNA]</scope>
    <source>
        <strain evidence="8 9">Cb34</strain>
    </source>
</reference>
<evidence type="ECO:0000313" key="9">
    <source>
        <dbReference type="Proteomes" id="UP000216308"/>
    </source>
</evidence>
<keyword evidence="9" id="KW-1185">Reference proteome</keyword>